<dbReference type="Proteomes" id="UP000324800">
    <property type="component" value="Unassembled WGS sequence"/>
</dbReference>
<evidence type="ECO:0000313" key="2">
    <source>
        <dbReference type="Proteomes" id="UP000324800"/>
    </source>
</evidence>
<dbReference type="EMBL" id="SNRW01039348">
    <property type="protein sequence ID" value="KAA6352768.1"/>
    <property type="molecule type" value="Genomic_DNA"/>
</dbReference>
<comment type="caution">
    <text evidence="1">The sequence shown here is derived from an EMBL/GenBank/DDBJ whole genome shotgun (WGS) entry which is preliminary data.</text>
</comment>
<reference evidence="1 2" key="1">
    <citation type="submission" date="2019-03" db="EMBL/GenBank/DDBJ databases">
        <title>Single cell metagenomics reveals metabolic interactions within the superorganism composed of flagellate Streblomastix strix and complex community of Bacteroidetes bacteria on its surface.</title>
        <authorList>
            <person name="Treitli S.C."/>
            <person name="Kolisko M."/>
            <person name="Husnik F."/>
            <person name="Keeling P."/>
            <person name="Hampl V."/>
        </authorList>
    </citation>
    <scope>NUCLEOTIDE SEQUENCE [LARGE SCALE GENOMIC DNA]</scope>
    <source>
        <strain evidence="1">ST1C</strain>
    </source>
</reference>
<dbReference type="AlphaFoldDB" id="A0A5J4T3S4"/>
<feature type="non-terminal residue" evidence="1">
    <location>
        <position position="39"/>
    </location>
</feature>
<evidence type="ECO:0000313" key="1">
    <source>
        <dbReference type="EMBL" id="KAA6352768.1"/>
    </source>
</evidence>
<organism evidence="1 2">
    <name type="scientific">Streblomastix strix</name>
    <dbReference type="NCBI Taxonomy" id="222440"/>
    <lineage>
        <taxon>Eukaryota</taxon>
        <taxon>Metamonada</taxon>
        <taxon>Preaxostyla</taxon>
        <taxon>Oxymonadida</taxon>
        <taxon>Streblomastigidae</taxon>
        <taxon>Streblomastix</taxon>
    </lineage>
</organism>
<accession>A0A5J4T3S4</accession>
<sequence length="39" mass="4102">MPKVGLERSETIDDTSKACGLNASNFVAAEGSIYDAALR</sequence>
<proteinExistence type="predicted"/>
<gene>
    <name evidence="1" type="ORF">EZS28_051705</name>
</gene>
<protein>
    <submittedName>
        <fullName evidence="1">Uncharacterized protein</fullName>
    </submittedName>
</protein>
<name>A0A5J4T3S4_9EUKA</name>